<evidence type="ECO:0000256" key="1">
    <source>
        <dbReference type="ARBA" id="ARBA00022448"/>
    </source>
</evidence>
<dbReference type="RefSeq" id="WP_187428221.1">
    <property type="nucleotide sequence ID" value="NZ_CP143423.1"/>
</dbReference>
<dbReference type="InterPro" id="IPR050107">
    <property type="entry name" value="ABC_carbohydrate_import_ATPase"/>
</dbReference>
<keyword evidence="4" id="KW-0677">Repeat</keyword>
<protein>
    <submittedName>
        <fullName evidence="10">Ribose import ATP-binding protein RbsA</fullName>
    </submittedName>
</protein>
<dbReference type="SUPFAM" id="SSF52540">
    <property type="entry name" value="P-loop containing nucleoside triphosphate hydrolases"/>
    <property type="match status" value="2"/>
</dbReference>
<dbReference type="InterPro" id="IPR003593">
    <property type="entry name" value="AAA+_ATPase"/>
</dbReference>
<dbReference type="Proteomes" id="UP001318682">
    <property type="component" value="Chromosome"/>
</dbReference>
<accession>A0ABZ2BMN7</accession>
<evidence type="ECO:0000256" key="8">
    <source>
        <dbReference type="ARBA" id="ARBA00023136"/>
    </source>
</evidence>
<keyword evidence="6 10" id="KW-0067">ATP-binding</keyword>
<name>A0ABZ2BMN7_9RHOB</name>
<keyword evidence="1" id="KW-0813">Transport</keyword>
<feature type="domain" description="ABC transporter" evidence="9">
    <location>
        <begin position="7"/>
        <end position="243"/>
    </location>
</feature>
<dbReference type="GO" id="GO:0005524">
    <property type="term" value="F:ATP binding"/>
    <property type="evidence" value="ECO:0007669"/>
    <property type="project" value="UniProtKB-KW"/>
</dbReference>
<dbReference type="CDD" id="cd03215">
    <property type="entry name" value="ABC_Carb_Monos_II"/>
    <property type="match status" value="1"/>
</dbReference>
<evidence type="ECO:0000256" key="2">
    <source>
        <dbReference type="ARBA" id="ARBA00022475"/>
    </source>
</evidence>
<reference evidence="11" key="2">
    <citation type="submission" date="2024-01" db="EMBL/GenBank/DDBJ databases">
        <title>Roseobacter fucihabitans sp. nov., isolated from the brown alga Fucus spiralis.</title>
        <authorList>
            <person name="Hahnke S."/>
            <person name="Berger M."/>
            <person name="Schlingloff A."/>
            <person name="Athale I."/>
            <person name="Neumann-Schaal M."/>
            <person name="Adenaya A."/>
            <person name="Poehlein A."/>
            <person name="Daniel R."/>
            <person name="Pertersen J."/>
            <person name="Brinkhoff T."/>
        </authorList>
    </citation>
    <scope>NUCLEOTIDE SEQUENCE [LARGE SCALE GENOMIC DNA]</scope>
    <source>
        <strain evidence="11">B14</strain>
    </source>
</reference>
<gene>
    <name evidence="10" type="primary">rbsA_2</name>
    <name evidence="10" type="ORF">ROLI_003650</name>
</gene>
<keyword evidence="3" id="KW-0762">Sugar transport</keyword>
<dbReference type="InterPro" id="IPR003439">
    <property type="entry name" value="ABC_transporter-like_ATP-bd"/>
</dbReference>
<organism evidence="10 11">
    <name type="scientific">Roseobacter fucihabitans</name>
    <dbReference type="NCBI Taxonomy" id="1537242"/>
    <lineage>
        <taxon>Bacteria</taxon>
        <taxon>Pseudomonadati</taxon>
        <taxon>Pseudomonadota</taxon>
        <taxon>Alphaproteobacteria</taxon>
        <taxon>Rhodobacterales</taxon>
        <taxon>Roseobacteraceae</taxon>
        <taxon>Roseobacter</taxon>
    </lineage>
</organism>
<sequence length="505" mass="54397">MSETAIFEAHDIEKAFPGVMALSGVNMSLHPGSIHALLGENGAGKSTLIKVITGVHQPTAGTLTLGGTPTQFATPRDAIANGIGVVHQERNLFPRFSVAENIHLEQLATGYLKPIDYGTLNNTARPWLEALDLDIDPSTPVSDLSVARMQLVEIAKALSLQSRVLLLDEPTASLTSSETERLFTILRRLRDQGTSLVFVSHKLEEVQEICDRVTVLRDGANACDSQPMEGVGRQDLVRMMIGRAENGAAWRSRDTTTHPEVLGLSDVDTSLGHKSVSLSVRKGEVVGLYGLVGAGRTELAKCIMGKYPVTAGSMRVLGKPVTISNVASAIHQHGLGYISEDRKNEGLILQHSVLSNVGVPIWRKLTGRFGALFDGKIRTAALPYLQKLEVKTPSLSQTVANLSGGNQQKISVAKWLAAGVQLLIVDEPSVGIDIKTKAYLHELLRELADQGTAILVISSDMPEMIALADRIAVMDDYRIMGEITNTGNYDQIAPAIMSLIHDSVA</sequence>
<evidence type="ECO:0000259" key="9">
    <source>
        <dbReference type="PROSITE" id="PS50893"/>
    </source>
</evidence>
<keyword evidence="5" id="KW-0547">Nucleotide-binding</keyword>
<dbReference type="PANTHER" id="PTHR43790">
    <property type="entry name" value="CARBOHYDRATE TRANSPORT ATP-BINDING PROTEIN MG119-RELATED"/>
    <property type="match status" value="1"/>
</dbReference>
<evidence type="ECO:0000313" key="10">
    <source>
        <dbReference type="EMBL" id="WVX47298.1"/>
    </source>
</evidence>
<evidence type="ECO:0000256" key="4">
    <source>
        <dbReference type="ARBA" id="ARBA00022737"/>
    </source>
</evidence>
<keyword evidence="11" id="KW-1185">Reference proteome</keyword>
<keyword evidence="7" id="KW-1278">Translocase</keyword>
<evidence type="ECO:0000313" key="11">
    <source>
        <dbReference type="Proteomes" id="UP001318682"/>
    </source>
</evidence>
<reference evidence="10 11" key="1">
    <citation type="submission" date="2015-07" db="EMBL/GenBank/DDBJ databases">
        <authorList>
            <person name="Voget S."/>
            <person name="Dogs M."/>
            <person name="Brinkhoff T.H."/>
            <person name="Daniel R."/>
        </authorList>
    </citation>
    <scope>NUCLEOTIDE SEQUENCE [LARGE SCALE GENOMIC DNA]</scope>
    <source>
        <strain evidence="10 11">B14</strain>
    </source>
</reference>
<dbReference type="InterPro" id="IPR017871">
    <property type="entry name" value="ABC_transporter-like_CS"/>
</dbReference>
<feature type="domain" description="ABC transporter" evidence="9">
    <location>
        <begin position="250"/>
        <end position="501"/>
    </location>
</feature>
<dbReference type="PANTHER" id="PTHR43790:SF3">
    <property type="entry name" value="D-ALLOSE IMPORT ATP-BINDING PROTEIN ALSA-RELATED"/>
    <property type="match status" value="1"/>
</dbReference>
<dbReference type="PROSITE" id="PS50893">
    <property type="entry name" value="ABC_TRANSPORTER_2"/>
    <property type="match status" value="2"/>
</dbReference>
<evidence type="ECO:0000256" key="6">
    <source>
        <dbReference type="ARBA" id="ARBA00022840"/>
    </source>
</evidence>
<dbReference type="EMBL" id="CP143423">
    <property type="protein sequence ID" value="WVX47298.1"/>
    <property type="molecule type" value="Genomic_DNA"/>
</dbReference>
<dbReference type="Pfam" id="PF00005">
    <property type="entry name" value="ABC_tran"/>
    <property type="match status" value="2"/>
</dbReference>
<keyword evidence="8" id="KW-0472">Membrane</keyword>
<evidence type="ECO:0000256" key="3">
    <source>
        <dbReference type="ARBA" id="ARBA00022597"/>
    </source>
</evidence>
<evidence type="ECO:0000256" key="5">
    <source>
        <dbReference type="ARBA" id="ARBA00022741"/>
    </source>
</evidence>
<proteinExistence type="predicted"/>
<dbReference type="PROSITE" id="PS00211">
    <property type="entry name" value="ABC_TRANSPORTER_1"/>
    <property type="match status" value="1"/>
</dbReference>
<dbReference type="InterPro" id="IPR027417">
    <property type="entry name" value="P-loop_NTPase"/>
</dbReference>
<dbReference type="SMART" id="SM00382">
    <property type="entry name" value="AAA"/>
    <property type="match status" value="2"/>
</dbReference>
<dbReference type="CDD" id="cd03216">
    <property type="entry name" value="ABC_Carb_Monos_I"/>
    <property type="match status" value="1"/>
</dbReference>
<dbReference type="Gene3D" id="3.40.50.300">
    <property type="entry name" value="P-loop containing nucleotide triphosphate hydrolases"/>
    <property type="match status" value="2"/>
</dbReference>
<keyword evidence="2" id="KW-1003">Cell membrane</keyword>
<evidence type="ECO:0000256" key="7">
    <source>
        <dbReference type="ARBA" id="ARBA00022967"/>
    </source>
</evidence>